<evidence type="ECO:0000313" key="1">
    <source>
        <dbReference type="EMBL" id="KAH0470510.1"/>
    </source>
</evidence>
<protein>
    <submittedName>
        <fullName evidence="1">Uncharacterized protein</fullName>
    </submittedName>
</protein>
<sequence>MNSLIGDVVIDRGGEEKLFCADTESSRGESERVTSSGGATTLSAGLLLLPPHQTLQLICYLPHRPLRPSHHQTSAGYLHHRLHHLPSVLPRPSLQHLNQSPLPNPFPKQLSQLPFFLDNANSPINNSAITIPKLYTSRFSSEVTPQLIKKSGSRYPSLPSIILDAVKRFTFTNLAPKSDTFVLTTLLMWSTPRSTSPCCTFLHSVYCTFLLFLWFFDIRILPFYTWPPCPRQIVHLSHTPHDETANWEWWSGGGPVLLPSSPQFSVELPKTGSHGVHGCSGGACRWARTRRPSQEPAFRRSRRRGCIRCVCWWGNND</sequence>
<organism evidence="1 2">
    <name type="scientific">Dendrobium chrysotoxum</name>
    <name type="common">Orchid</name>
    <dbReference type="NCBI Taxonomy" id="161865"/>
    <lineage>
        <taxon>Eukaryota</taxon>
        <taxon>Viridiplantae</taxon>
        <taxon>Streptophyta</taxon>
        <taxon>Embryophyta</taxon>
        <taxon>Tracheophyta</taxon>
        <taxon>Spermatophyta</taxon>
        <taxon>Magnoliopsida</taxon>
        <taxon>Liliopsida</taxon>
        <taxon>Asparagales</taxon>
        <taxon>Orchidaceae</taxon>
        <taxon>Epidendroideae</taxon>
        <taxon>Malaxideae</taxon>
        <taxon>Dendrobiinae</taxon>
        <taxon>Dendrobium</taxon>
    </lineage>
</organism>
<evidence type="ECO:0000313" key="2">
    <source>
        <dbReference type="Proteomes" id="UP000775213"/>
    </source>
</evidence>
<comment type="caution">
    <text evidence="1">The sequence shown here is derived from an EMBL/GenBank/DDBJ whole genome shotgun (WGS) entry which is preliminary data.</text>
</comment>
<proteinExistence type="predicted"/>
<accession>A0AAV7HTD1</accession>
<dbReference type="EMBL" id="JAGFBR010000001">
    <property type="protein sequence ID" value="KAH0470510.1"/>
    <property type="molecule type" value="Genomic_DNA"/>
</dbReference>
<reference evidence="1 2" key="1">
    <citation type="journal article" date="2021" name="Hortic Res">
        <title>Chromosome-scale assembly of the Dendrobium chrysotoxum genome enhances the understanding of orchid evolution.</title>
        <authorList>
            <person name="Zhang Y."/>
            <person name="Zhang G.Q."/>
            <person name="Zhang D."/>
            <person name="Liu X.D."/>
            <person name="Xu X.Y."/>
            <person name="Sun W.H."/>
            <person name="Yu X."/>
            <person name="Zhu X."/>
            <person name="Wang Z.W."/>
            <person name="Zhao X."/>
            <person name="Zhong W.Y."/>
            <person name="Chen H."/>
            <person name="Yin W.L."/>
            <person name="Huang T."/>
            <person name="Niu S.C."/>
            <person name="Liu Z.J."/>
        </authorList>
    </citation>
    <scope>NUCLEOTIDE SEQUENCE [LARGE SCALE GENOMIC DNA]</scope>
    <source>
        <strain evidence="1">Lindl</strain>
    </source>
</reference>
<gene>
    <name evidence="1" type="ORF">IEQ34_000233</name>
</gene>
<keyword evidence="2" id="KW-1185">Reference proteome</keyword>
<dbReference type="Proteomes" id="UP000775213">
    <property type="component" value="Unassembled WGS sequence"/>
</dbReference>
<dbReference type="AlphaFoldDB" id="A0AAV7HTD1"/>
<name>A0AAV7HTD1_DENCH</name>